<dbReference type="EMBL" id="CATQJA010002582">
    <property type="protein sequence ID" value="CAJ0571809.1"/>
    <property type="molecule type" value="Genomic_DNA"/>
</dbReference>
<reference evidence="1" key="1">
    <citation type="submission" date="2023-06" db="EMBL/GenBank/DDBJ databases">
        <authorList>
            <person name="Delattre M."/>
        </authorList>
    </citation>
    <scope>NUCLEOTIDE SEQUENCE</scope>
    <source>
        <strain evidence="1">AF72</strain>
    </source>
</reference>
<dbReference type="Proteomes" id="UP001177023">
    <property type="component" value="Unassembled WGS sequence"/>
</dbReference>
<protein>
    <submittedName>
        <fullName evidence="1">Uncharacterized protein</fullName>
    </submittedName>
</protein>
<sequence length="72" mass="8418">MFTIENTAQLWLLIFYDPELRWGFSAMINPKIAPAQEDSLRSAIGHRLKFANAEEGDIYFKQLQTMWEPTPE</sequence>
<proteinExistence type="predicted"/>
<feature type="non-terminal residue" evidence="1">
    <location>
        <position position="72"/>
    </location>
</feature>
<evidence type="ECO:0000313" key="2">
    <source>
        <dbReference type="Proteomes" id="UP001177023"/>
    </source>
</evidence>
<comment type="caution">
    <text evidence="1">The sequence shown here is derived from an EMBL/GenBank/DDBJ whole genome shotgun (WGS) entry which is preliminary data.</text>
</comment>
<name>A0AA36CMI0_9BILA</name>
<evidence type="ECO:0000313" key="1">
    <source>
        <dbReference type="EMBL" id="CAJ0571809.1"/>
    </source>
</evidence>
<organism evidence="1 2">
    <name type="scientific">Mesorhabditis spiculigera</name>
    <dbReference type="NCBI Taxonomy" id="96644"/>
    <lineage>
        <taxon>Eukaryota</taxon>
        <taxon>Metazoa</taxon>
        <taxon>Ecdysozoa</taxon>
        <taxon>Nematoda</taxon>
        <taxon>Chromadorea</taxon>
        <taxon>Rhabditida</taxon>
        <taxon>Rhabditina</taxon>
        <taxon>Rhabditomorpha</taxon>
        <taxon>Rhabditoidea</taxon>
        <taxon>Rhabditidae</taxon>
        <taxon>Mesorhabditinae</taxon>
        <taxon>Mesorhabditis</taxon>
    </lineage>
</organism>
<gene>
    <name evidence="1" type="ORF">MSPICULIGERA_LOCUS10207</name>
</gene>
<keyword evidence="2" id="KW-1185">Reference proteome</keyword>
<accession>A0AA36CMI0</accession>
<dbReference type="AlphaFoldDB" id="A0AA36CMI0"/>